<dbReference type="RefSeq" id="WP_115134079.1">
    <property type="nucleotide sequence ID" value="NZ_UGRS01000002.1"/>
</dbReference>
<dbReference type="NCBIfam" id="NF041636">
    <property type="entry name" value="slam_lipo"/>
    <property type="match status" value="1"/>
</dbReference>
<evidence type="ECO:0000259" key="3">
    <source>
        <dbReference type="Pfam" id="PF01298"/>
    </source>
</evidence>
<dbReference type="GO" id="GO:0009279">
    <property type="term" value="C:cell outer membrane"/>
    <property type="evidence" value="ECO:0007669"/>
    <property type="project" value="UniProtKB-SubCell"/>
</dbReference>
<dbReference type="AlphaFoldDB" id="A0A378WTD0"/>
<evidence type="ECO:0000256" key="2">
    <source>
        <dbReference type="SAM" id="SignalP"/>
    </source>
</evidence>
<dbReference type="OrthoDB" id="5673741at2"/>
<dbReference type="InterPro" id="IPR054843">
    <property type="entry name" value="Slam_hemophilin_C"/>
</dbReference>
<keyword evidence="2" id="KW-0732">Signal</keyword>
<dbReference type="Gene3D" id="2.40.160.90">
    <property type="match status" value="1"/>
</dbReference>
<dbReference type="InterPro" id="IPR011250">
    <property type="entry name" value="OMP/PagP_B-barrel"/>
</dbReference>
<gene>
    <name evidence="4" type="primary">tbpB_1</name>
    <name evidence="4" type="ORF">NCTC12229_01351</name>
</gene>
<sequence>MNLKKSLFLFLSMLTLGLAACGSGGGGSPTVSVTSTNKPKEVKPVELGGFATFVNADLTSKSQMITGPGNINTLVVDGKSIELVPENFITPVLHLSSQSEDRVIGNNLKYARYGFYETKNNGKLLDSYVFYQGQITPEKSVPSKGAATYKGIAIYDSLKVHKAKGEAEFNVNFQQGTINGVISSENKLFDPVNLSGTITGNRFSTGNVDDVNTTMSGAFYGPSAEEISGRFDILNKVVSGTFGASKQ</sequence>
<feature type="chain" id="PRO_5016624205" evidence="2">
    <location>
        <begin position="21"/>
        <end position="247"/>
    </location>
</feature>
<name>A0A378WTD0_9NEIS</name>
<proteinExistence type="predicted"/>
<evidence type="ECO:0000256" key="1">
    <source>
        <dbReference type="ARBA" id="ARBA00004442"/>
    </source>
</evidence>
<reference evidence="4 5" key="1">
    <citation type="submission" date="2018-06" db="EMBL/GenBank/DDBJ databases">
        <authorList>
            <consortium name="Pathogen Informatics"/>
            <person name="Doyle S."/>
        </authorList>
    </citation>
    <scope>NUCLEOTIDE SEQUENCE [LARGE SCALE GENOMIC DNA]</scope>
    <source>
        <strain evidence="4 5">NCTC12229</strain>
    </source>
</reference>
<feature type="signal peptide" evidence="2">
    <location>
        <begin position="1"/>
        <end position="20"/>
    </location>
</feature>
<accession>A0A378WTD0</accession>
<evidence type="ECO:0000313" key="5">
    <source>
        <dbReference type="Proteomes" id="UP000254055"/>
    </source>
</evidence>
<comment type="subcellular location">
    <subcellularLocation>
        <location evidence="1">Cell outer membrane</location>
    </subcellularLocation>
</comment>
<dbReference type="InterPro" id="IPR001677">
    <property type="entry name" value="TbpB_B_D"/>
</dbReference>
<evidence type="ECO:0000313" key="4">
    <source>
        <dbReference type="EMBL" id="SUA43875.1"/>
    </source>
</evidence>
<dbReference type="Proteomes" id="UP000254055">
    <property type="component" value="Unassembled WGS sequence"/>
</dbReference>
<feature type="domain" description="Transferrin-binding protein B C-lobe/N-lobe beta-barrel" evidence="3">
    <location>
        <begin position="141"/>
        <end position="246"/>
    </location>
</feature>
<dbReference type="PROSITE" id="PS51257">
    <property type="entry name" value="PROKAR_LIPOPROTEIN"/>
    <property type="match status" value="1"/>
</dbReference>
<dbReference type="Pfam" id="PF01298">
    <property type="entry name" value="TbpB_B_D"/>
    <property type="match status" value="1"/>
</dbReference>
<dbReference type="Gene3D" id="2.40.128.240">
    <property type="match status" value="1"/>
</dbReference>
<organism evidence="4 5">
    <name type="scientific">Neisseria zoodegmatis</name>
    <dbReference type="NCBI Taxonomy" id="326523"/>
    <lineage>
        <taxon>Bacteria</taxon>
        <taxon>Pseudomonadati</taxon>
        <taxon>Pseudomonadota</taxon>
        <taxon>Betaproteobacteria</taxon>
        <taxon>Neisseriales</taxon>
        <taxon>Neisseriaceae</taxon>
        <taxon>Neisseria</taxon>
    </lineage>
</organism>
<protein>
    <submittedName>
        <fullName evidence="4">Transferrin-binding protein 2</fullName>
    </submittedName>
</protein>
<dbReference type="SUPFAM" id="SSF56925">
    <property type="entry name" value="OMPA-like"/>
    <property type="match status" value="1"/>
</dbReference>
<dbReference type="EMBL" id="UGRS01000002">
    <property type="protein sequence ID" value="SUA43875.1"/>
    <property type="molecule type" value="Genomic_DNA"/>
</dbReference>
<dbReference type="InterPro" id="IPR038197">
    <property type="entry name" value="TbpB_C-lobe_sf"/>
</dbReference>